<evidence type="ECO:0000313" key="3">
    <source>
        <dbReference type="Proteomes" id="UP001066276"/>
    </source>
</evidence>
<feature type="region of interest" description="Disordered" evidence="1">
    <location>
        <begin position="440"/>
        <end position="506"/>
    </location>
</feature>
<feature type="compositionally biased region" description="Pro residues" evidence="1">
    <location>
        <begin position="175"/>
        <end position="184"/>
    </location>
</feature>
<gene>
    <name evidence="2" type="ORF">NDU88_002809</name>
</gene>
<feature type="compositionally biased region" description="Low complexity" evidence="1">
    <location>
        <begin position="483"/>
        <end position="495"/>
    </location>
</feature>
<feature type="region of interest" description="Disordered" evidence="1">
    <location>
        <begin position="288"/>
        <end position="416"/>
    </location>
</feature>
<protein>
    <recommendedName>
        <fullName evidence="4">TSC22 domain family protein 1</fullName>
    </recommendedName>
</protein>
<feature type="compositionally biased region" description="Low complexity" evidence="1">
    <location>
        <begin position="79"/>
        <end position="88"/>
    </location>
</feature>
<accession>A0AAV7NIS7</accession>
<dbReference type="PANTHER" id="PTHR46745">
    <property type="entry name" value="TSC22 DOMAIN FAMILY PROTEIN 1"/>
    <property type="match status" value="1"/>
</dbReference>
<dbReference type="GO" id="GO:0005829">
    <property type="term" value="C:cytosol"/>
    <property type="evidence" value="ECO:0007669"/>
    <property type="project" value="TreeGrafter"/>
</dbReference>
<evidence type="ECO:0000313" key="2">
    <source>
        <dbReference type="EMBL" id="KAJ1114574.1"/>
    </source>
</evidence>
<feature type="compositionally biased region" description="Basic and acidic residues" evidence="1">
    <location>
        <begin position="288"/>
        <end position="305"/>
    </location>
</feature>
<dbReference type="PANTHER" id="PTHR46745:SF1">
    <property type="entry name" value="TSC22 DOMAIN FAMILY PROTEIN 1"/>
    <property type="match status" value="1"/>
</dbReference>
<reference evidence="2" key="1">
    <citation type="journal article" date="2022" name="bioRxiv">
        <title>Sequencing and chromosome-scale assembly of the giantPleurodeles waltlgenome.</title>
        <authorList>
            <person name="Brown T."/>
            <person name="Elewa A."/>
            <person name="Iarovenko S."/>
            <person name="Subramanian E."/>
            <person name="Araus A.J."/>
            <person name="Petzold A."/>
            <person name="Susuki M."/>
            <person name="Suzuki K.-i.T."/>
            <person name="Hayashi T."/>
            <person name="Toyoda A."/>
            <person name="Oliveira C."/>
            <person name="Osipova E."/>
            <person name="Leigh N.D."/>
            <person name="Simon A."/>
            <person name="Yun M.H."/>
        </authorList>
    </citation>
    <scope>NUCLEOTIDE SEQUENCE</scope>
    <source>
        <strain evidence="2">20211129_DDA</strain>
        <tissue evidence="2">Liver</tissue>
    </source>
</reference>
<evidence type="ECO:0000256" key="1">
    <source>
        <dbReference type="SAM" id="MobiDB-lite"/>
    </source>
</evidence>
<dbReference type="GO" id="GO:0008284">
    <property type="term" value="P:positive regulation of cell population proliferation"/>
    <property type="evidence" value="ECO:0007669"/>
    <property type="project" value="TreeGrafter"/>
</dbReference>
<feature type="compositionally biased region" description="Polar residues" evidence="1">
    <location>
        <begin position="383"/>
        <end position="409"/>
    </location>
</feature>
<feature type="compositionally biased region" description="Low complexity" evidence="1">
    <location>
        <begin position="42"/>
        <end position="56"/>
    </location>
</feature>
<dbReference type="GO" id="GO:0005634">
    <property type="term" value="C:nucleus"/>
    <property type="evidence" value="ECO:0007669"/>
    <property type="project" value="TreeGrafter"/>
</dbReference>
<feature type="region of interest" description="Disordered" evidence="1">
    <location>
        <begin position="724"/>
        <end position="751"/>
    </location>
</feature>
<feature type="compositionally biased region" description="Polar residues" evidence="1">
    <location>
        <begin position="496"/>
        <end position="506"/>
    </location>
</feature>
<sequence length="751" mass="76680">MQQQQPEAPPEVRKMAQPAPAVPRRGSAAGTTLGGQLSLDEPLLGLQPPQSLGLQPPLQPTGPKKKSGFQITSVTPAQASASLSSNNSIAEDTESYDDLDESHTEELSSSEILDASLSRATDLGAPGRSSSEETLSNLQEADTPGALSPNQPRLPGLPPPQPHPLLINGIAGPLHPEPLQPPVAAPAGGMAGVNVNMMNNLPGAVHAVPHPAPGGSITQVAQAVAAAALGSAVGQQPQTQPPPPAAAAATAATSRFRVVKLDSSSEPFRKGRWTCTEYYEREQPVEAPHRVVESVRQAAEERESTSESSASSTLSHYTESAGSGEGPGLQQGYSEPGAQGATLPAPSHPPEGGYGQQKPGYQPPLNPSAGHSMGTVPAVHQQPPYSQPVQTLPQQLHYAAQQQIPSAHISQGHAMPAAQTTVTGSVADYLQHPQKLQTSVASGQPGLAGPGHNLPAHMQSTATQAQSSAPALTATHAPTMMPTSAASSQSVTQQVNLPSATPVSHSVGQSVNLPAASQSTHNVAVGQHLNLPSTAQQAPAAINQGMPSVMQQNAPTLATPLLQPLQPQGVPMGPQGLPQQVVMAAQNVPIPAKPQAQGLEPLLQGMSNQQIPAVSPLPPAAVAVSQVSLTATAGPGPTPVMAQPSTAHNGAQGVAHHSASVPVSQHMPHQLPLSSAQFFAPSLIQSVANQIADARRLMEHSVAGLPQSIIAEGISGIGGSSSFEGSGGSLAGPGQLLPLKTLPLVDGEDDR</sequence>
<feature type="region of interest" description="Disordered" evidence="1">
    <location>
        <begin position="1"/>
        <end position="185"/>
    </location>
</feature>
<evidence type="ECO:0008006" key="4">
    <source>
        <dbReference type="Google" id="ProtNLM"/>
    </source>
</evidence>
<feature type="compositionally biased region" description="Polar residues" evidence="1">
    <location>
        <begin position="128"/>
        <end position="140"/>
    </location>
</feature>
<feature type="compositionally biased region" description="Low complexity" evidence="1">
    <location>
        <begin position="306"/>
        <end position="320"/>
    </location>
</feature>
<dbReference type="AlphaFoldDB" id="A0AAV7NIS7"/>
<feature type="compositionally biased region" description="Acidic residues" evidence="1">
    <location>
        <begin position="91"/>
        <end position="100"/>
    </location>
</feature>
<keyword evidence="3" id="KW-1185">Reference proteome</keyword>
<name>A0AAV7NIS7_PLEWA</name>
<feature type="compositionally biased region" description="Low complexity" evidence="1">
    <location>
        <begin position="459"/>
        <end position="475"/>
    </location>
</feature>
<organism evidence="2 3">
    <name type="scientific">Pleurodeles waltl</name>
    <name type="common">Iberian ribbed newt</name>
    <dbReference type="NCBI Taxonomy" id="8319"/>
    <lineage>
        <taxon>Eukaryota</taxon>
        <taxon>Metazoa</taxon>
        <taxon>Chordata</taxon>
        <taxon>Craniata</taxon>
        <taxon>Vertebrata</taxon>
        <taxon>Euteleostomi</taxon>
        <taxon>Amphibia</taxon>
        <taxon>Batrachia</taxon>
        <taxon>Caudata</taxon>
        <taxon>Salamandroidea</taxon>
        <taxon>Salamandridae</taxon>
        <taxon>Pleurodelinae</taxon>
        <taxon>Pleurodeles</taxon>
    </lineage>
</organism>
<dbReference type="Proteomes" id="UP001066276">
    <property type="component" value="Chromosome 8"/>
</dbReference>
<proteinExistence type="predicted"/>
<dbReference type="GO" id="GO:0043066">
    <property type="term" value="P:negative regulation of apoptotic process"/>
    <property type="evidence" value="ECO:0007669"/>
    <property type="project" value="TreeGrafter"/>
</dbReference>
<comment type="caution">
    <text evidence="2">The sequence shown here is derived from an EMBL/GenBank/DDBJ whole genome shotgun (WGS) entry which is preliminary data.</text>
</comment>
<feature type="compositionally biased region" description="Polar residues" evidence="1">
    <location>
        <begin position="69"/>
        <end position="78"/>
    </location>
</feature>
<dbReference type="EMBL" id="JANPWB010000012">
    <property type="protein sequence ID" value="KAJ1114574.1"/>
    <property type="molecule type" value="Genomic_DNA"/>
</dbReference>